<dbReference type="InterPro" id="IPR033913">
    <property type="entry name" value="MTH1175_dom"/>
</dbReference>
<proteinExistence type="predicted"/>
<dbReference type="PANTHER" id="PTHR42983">
    <property type="entry name" value="DINITROGENASE IRON-MOLYBDENUM COFACTOR PROTEIN-RELATED"/>
    <property type="match status" value="1"/>
</dbReference>
<dbReference type="AlphaFoldDB" id="A0A1M5R9E6"/>
<sequence>MRICVTSTGNNENAKVDLRFGRCLYFAIYDTESNTFEFVENDGVKSAQGAGIAAAQQVVDKKVEAVISGSLGPNAKRILDAAGIKGYEIKGETVSDAVKFFMDNELSTIEKAGPSHLGMQK</sequence>
<dbReference type="OrthoDB" id="9807451at2"/>
<name>A0A1M5R9E6_9FIRM</name>
<dbReference type="CDD" id="cd00851">
    <property type="entry name" value="MTH1175"/>
    <property type="match status" value="1"/>
</dbReference>
<evidence type="ECO:0000313" key="2">
    <source>
        <dbReference type="EMBL" id="SHH22974.1"/>
    </source>
</evidence>
<dbReference type="STRING" id="1123350.SAMN02744040_01290"/>
<dbReference type="Gene3D" id="3.30.420.130">
    <property type="entry name" value="Dinitrogenase iron-molybdenum cofactor biosynthesis domain"/>
    <property type="match status" value="1"/>
</dbReference>
<dbReference type="Pfam" id="PF02579">
    <property type="entry name" value="Nitro_FeMo-Co"/>
    <property type="match status" value="1"/>
</dbReference>
<feature type="domain" description="Dinitrogenase iron-molybdenum cofactor biosynthesis" evidence="1">
    <location>
        <begin position="13"/>
        <end position="101"/>
    </location>
</feature>
<dbReference type="RefSeq" id="WP_072724809.1">
    <property type="nucleotide sequence ID" value="NZ_FQXH01000011.1"/>
</dbReference>
<evidence type="ECO:0000313" key="3">
    <source>
        <dbReference type="Proteomes" id="UP000242520"/>
    </source>
</evidence>
<dbReference type="SUPFAM" id="SSF53146">
    <property type="entry name" value="Nitrogenase accessory factor-like"/>
    <property type="match status" value="1"/>
</dbReference>
<evidence type="ECO:0000259" key="1">
    <source>
        <dbReference type="Pfam" id="PF02579"/>
    </source>
</evidence>
<keyword evidence="3" id="KW-1185">Reference proteome</keyword>
<dbReference type="EMBL" id="FQXH01000011">
    <property type="protein sequence ID" value="SHH22974.1"/>
    <property type="molecule type" value="Genomic_DNA"/>
</dbReference>
<dbReference type="InterPro" id="IPR003731">
    <property type="entry name" value="Di-Nase_FeMo-co_biosynth"/>
</dbReference>
<organism evidence="2 3">
    <name type="scientific">Tepidibacter thalassicus DSM 15285</name>
    <dbReference type="NCBI Taxonomy" id="1123350"/>
    <lineage>
        <taxon>Bacteria</taxon>
        <taxon>Bacillati</taxon>
        <taxon>Bacillota</taxon>
        <taxon>Clostridia</taxon>
        <taxon>Peptostreptococcales</taxon>
        <taxon>Peptostreptococcaceae</taxon>
        <taxon>Tepidibacter</taxon>
    </lineage>
</organism>
<dbReference type="InterPro" id="IPR036105">
    <property type="entry name" value="DiNase_FeMo-co_biosyn_sf"/>
</dbReference>
<protein>
    <submittedName>
        <fullName evidence="2">Predicted Fe-Mo cluster-binding protein, NifX family</fullName>
    </submittedName>
</protein>
<reference evidence="3" key="1">
    <citation type="submission" date="2016-11" db="EMBL/GenBank/DDBJ databases">
        <authorList>
            <person name="Varghese N."/>
            <person name="Submissions S."/>
        </authorList>
    </citation>
    <scope>NUCLEOTIDE SEQUENCE [LARGE SCALE GENOMIC DNA]</scope>
    <source>
        <strain evidence="3">DSM 15285</strain>
    </source>
</reference>
<dbReference type="Proteomes" id="UP000242520">
    <property type="component" value="Unassembled WGS sequence"/>
</dbReference>
<dbReference type="PANTHER" id="PTHR42983:SF1">
    <property type="entry name" value="IRON-MOLYBDENUM PROTEIN"/>
    <property type="match status" value="1"/>
</dbReference>
<gene>
    <name evidence="2" type="ORF">SAMN02744040_01290</name>
</gene>
<accession>A0A1M5R9E6</accession>